<protein>
    <submittedName>
        <fullName evidence="2">Molybdopterin-dependent oxidoreductase</fullName>
    </submittedName>
</protein>
<dbReference type="PANTHER" id="PTHR43032:SF2">
    <property type="entry name" value="BLL0505 PROTEIN"/>
    <property type="match status" value="1"/>
</dbReference>
<accession>A0A932M120</accession>
<evidence type="ECO:0000313" key="3">
    <source>
        <dbReference type="Proteomes" id="UP000741360"/>
    </source>
</evidence>
<dbReference type="Proteomes" id="UP000741360">
    <property type="component" value="Unassembled WGS sequence"/>
</dbReference>
<proteinExistence type="predicted"/>
<dbReference type="Gene3D" id="3.90.420.10">
    <property type="entry name" value="Oxidoreductase, molybdopterin-binding domain"/>
    <property type="match status" value="1"/>
</dbReference>
<dbReference type="PANTHER" id="PTHR43032">
    <property type="entry name" value="PROTEIN-METHIONINE-SULFOXIDE REDUCTASE"/>
    <property type="match status" value="1"/>
</dbReference>
<feature type="domain" description="Oxidoreductase molybdopterin-binding" evidence="1">
    <location>
        <begin position="73"/>
        <end position="223"/>
    </location>
</feature>
<dbReference type="Pfam" id="PF00174">
    <property type="entry name" value="Oxidored_molyb"/>
    <property type="match status" value="1"/>
</dbReference>
<dbReference type="InterPro" id="IPR000572">
    <property type="entry name" value="OxRdtase_Mopterin-bd_dom"/>
</dbReference>
<reference evidence="2" key="1">
    <citation type="submission" date="2020-07" db="EMBL/GenBank/DDBJ databases">
        <title>Huge and variable diversity of episymbiotic CPR bacteria and DPANN archaea in groundwater ecosystems.</title>
        <authorList>
            <person name="He C.Y."/>
            <person name="Keren R."/>
            <person name="Whittaker M."/>
            <person name="Farag I.F."/>
            <person name="Doudna J."/>
            <person name="Cate J.H.D."/>
            <person name="Banfield J.F."/>
        </authorList>
    </citation>
    <scope>NUCLEOTIDE SEQUENCE</scope>
    <source>
        <strain evidence="2">NC_groundwater_717_Ag_S-0.2um_59_8</strain>
    </source>
</reference>
<dbReference type="AlphaFoldDB" id="A0A932M120"/>
<evidence type="ECO:0000313" key="2">
    <source>
        <dbReference type="EMBL" id="MBI3015397.1"/>
    </source>
</evidence>
<dbReference type="EMBL" id="JACPSX010000192">
    <property type="protein sequence ID" value="MBI3015397.1"/>
    <property type="molecule type" value="Genomic_DNA"/>
</dbReference>
<name>A0A932M120_UNCTE</name>
<dbReference type="InterPro" id="IPR036374">
    <property type="entry name" value="OxRdtase_Mopterin-bd_sf"/>
</dbReference>
<evidence type="ECO:0000259" key="1">
    <source>
        <dbReference type="Pfam" id="PF00174"/>
    </source>
</evidence>
<gene>
    <name evidence="2" type="ORF">HYY65_10130</name>
</gene>
<dbReference type="SUPFAM" id="SSF56524">
    <property type="entry name" value="Oxidoreductase molybdopterin-binding domain"/>
    <property type="match status" value="1"/>
</dbReference>
<sequence>MKRRSFMKLAGTLLLAGCAKVEESPVLNRVFDWFAQRNDKVGGTLFSQSRLAREYSPEDVTPDFKNNYYSFTPVMDPATYFLQVGRVRFAGQGVLLEDNRPVFLREVQALPKKTQITELRCVEGWSAIAKWGGAPLSAFLETLRPTPKERYVFFFAADDYFDFLDIETAYHPQTLLCYEMSDKPLTPEHGGPLRLIAPTKIGYKNVKGIVLLGLSEVNLGGYWDRQGYPWHYGL</sequence>
<comment type="caution">
    <text evidence="2">The sequence shown here is derived from an EMBL/GenBank/DDBJ whole genome shotgun (WGS) entry which is preliminary data.</text>
</comment>
<organism evidence="2 3">
    <name type="scientific">Tectimicrobiota bacterium</name>
    <dbReference type="NCBI Taxonomy" id="2528274"/>
    <lineage>
        <taxon>Bacteria</taxon>
        <taxon>Pseudomonadati</taxon>
        <taxon>Nitrospinota/Tectimicrobiota group</taxon>
        <taxon>Candidatus Tectimicrobiota</taxon>
    </lineage>
</organism>